<accession>A0A9P5QAC3</accession>
<feature type="domain" description="T6SS Phospholipase effector Tle1-like catalytic" evidence="2">
    <location>
        <begin position="94"/>
        <end position="411"/>
    </location>
</feature>
<protein>
    <recommendedName>
        <fullName evidence="2">T6SS Phospholipase effector Tle1-like catalytic domain-containing protein</fullName>
    </recommendedName>
</protein>
<sequence>MNSTNITNTSRKQDANMDSLTETKLDLHEARSTGQRNSGGRDRLEPPKELLLSVEPPASVTVTDSPVRRPLREHKVNSSIIPAVIPPERDLKHRMLILCFDGTGDHFDENNSNIVQLCTTLKKEDRSKQMIYYQSGIGTYTSPAIASPMKSKVSKLMNKLVAKDLNAHVMDGYEFLMQNYTEGDRICMFGFSRGAYTARSLAGMLHKVGLLTADNFQQVPFAYKMYLKKSQRGFKQSSAFKQAFCRDVTIEFLGVWDTVDSVGLINKRLPFTTSNTIVRTFRHAISLDERRCKFKPNFWELPHCSPENSREASPPTHPSYSTNSSAKGHARTLSTSSKQRQSPLSFEWENPEDKELTDCEEQFSLHSENTRPTDVKEVWFAGCHCDVGGGSVQNFTRHSLARISLRWMIRECFSAKSGIMFYSERLKAIGLDVTALHPFLTPRLPPLSGKGQIIKPVLQREPTLWRQILALAQRKPKPRNKEPTPQSAAETEEVVEDLNTVQHLPEEEEELRDSLSPKYDQLKLVPAWWILELLPMEYRYQKKCDEWVTYFGFVVLLCFLTLIDRCVCRCNLARPRLIPDEKPNKVLVHRSVKIRMDAEKTVGKCRRYLPKTTLPTDSVIWVD</sequence>
<dbReference type="PANTHER" id="PTHR33840:SF2">
    <property type="entry name" value="TLE1 PHOSPHOLIPASE DOMAIN-CONTAINING PROTEIN"/>
    <property type="match status" value="1"/>
</dbReference>
<comment type="caution">
    <text evidence="3">The sequence shown here is derived from an EMBL/GenBank/DDBJ whole genome shotgun (WGS) entry which is preliminary data.</text>
</comment>
<reference evidence="3" key="1">
    <citation type="submission" date="2020-11" db="EMBL/GenBank/DDBJ databases">
        <authorList>
            <consortium name="DOE Joint Genome Institute"/>
            <person name="Ahrendt S."/>
            <person name="Riley R."/>
            <person name="Andreopoulos W."/>
            <person name="Labutti K."/>
            <person name="Pangilinan J."/>
            <person name="Ruiz-Duenas F.J."/>
            <person name="Barrasa J.M."/>
            <person name="Sanchez-Garcia M."/>
            <person name="Camarero S."/>
            <person name="Miyauchi S."/>
            <person name="Serrano A."/>
            <person name="Linde D."/>
            <person name="Babiker R."/>
            <person name="Drula E."/>
            <person name="Ayuso-Fernandez I."/>
            <person name="Pacheco R."/>
            <person name="Padilla G."/>
            <person name="Ferreira P."/>
            <person name="Barriuso J."/>
            <person name="Kellner H."/>
            <person name="Castanera R."/>
            <person name="Alfaro M."/>
            <person name="Ramirez L."/>
            <person name="Pisabarro A.G."/>
            <person name="Kuo A."/>
            <person name="Tritt A."/>
            <person name="Lipzen A."/>
            <person name="He G."/>
            <person name="Yan M."/>
            <person name="Ng V."/>
            <person name="Cullen D."/>
            <person name="Martin F."/>
            <person name="Rosso M.-N."/>
            <person name="Henrissat B."/>
            <person name="Hibbett D."/>
            <person name="Martinez A.T."/>
            <person name="Grigoriev I.V."/>
        </authorList>
    </citation>
    <scope>NUCLEOTIDE SEQUENCE</scope>
    <source>
        <strain evidence="3">AH 40177</strain>
    </source>
</reference>
<dbReference type="InterPro" id="IPR018712">
    <property type="entry name" value="Tle1-like_cat"/>
</dbReference>
<feature type="region of interest" description="Disordered" evidence="1">
    <location>
        <begin position="305"/>
        <end position="351"/>
    </location>
</feature>
<evidence type="ECO:0000256" key="1">
    <source>
        <dbReference type="SAM" id="MobiDB-lite"/>
    </source>
</evidence>
<dbReference type="Proteomes" id="UP000772434">
    <property type="component" value="Unassembled WGS sequence"/>
</dbReference>
<feature type="region of interest" description="Disordered" evidence="1">
    <location>
        <begin position="474"/>
        <end position="494"/>
    </location>
</feature>
<organism evidence="3 4">
    <name type="scientific">Rhodocollybia butyracea</name>
    <dbReference type="NCBI Taxonomy" id="206335"/>
    <lineage>
        <taxon>Eukaryota</taxon>
        <taxon>Fungi</taxon>
        <taxon>Dikarya</taxon>
        <taxon>Basidiomycota</taxon>
        <taxon>Agaricomycotina</taxon>
        <taxon>Agaricomycetes</taxon>
        <taxon>Agaricomycetidae</taxon>
        <taxon>Agaricales</taxon>
        <taxon>Marasmiineae</taxon>
        <taxon>Omphalotaceae</taxon>
        <taxon>Rhodocollybia</taxon>
    </lineage>
</organism>
<feature type="compositionally biased region" description="Polar residues" evidence="1">
    <location>
        <begin position="318"/>
        <end position="344"/>
    </location>
</feature>
<evidence type="ECO:0000259" key="2">
    <source>
        <dbReference type="Pfam" id="PF09994"/>
    </source>
</evidence>
<gene>
    <name evidence="3" type="ORF">BDP27DRAFT_1309702</name>
</gene>
<dbReference type="EMBL" id="JADNRY010000001">
    <property type="protein sequence ID" value="KAF9078518.1"/>
    <property type="molecule type" value="Genomic_DNA"/>
</dbReference>
<name>A0A9P5QAC3_9AGAR</name>
<evidence type="ECO:0000313" key="3">
    <source>
        <dbReference type="EMBL" id="KAF9078518.1"/>
    </source>
</evidence>
<dbReference type="Pfam" id="PF09994">
    <property type="entry name" value="T6SS_Tle1-like_cat"/>
    <property type="match status" value="1"/>
</dbReference>
<feature type="region of interest" description="Disordered" evidence="1">
    <location>
        <begin position="23"/>
        <end position="45"/>
    </location>
</feature>
<proteinExistence type="predicted"/>
<dbReference type="OrthoDB" id="3162439at2759"/>
<keyword evidence="4" id="KW-1185">Reference proteome</keyword>
<dbReference type="AlphaFoldDB" id="A0A9P5QAC3"/>
<dbReference type="PANTHER" id="PTHR33840">
    <property type="match status" value="1"/>
</dbReference>
<evidence type="ECO:0000313" key="4">
    <source>
        <dbReference type="Proteomes" id="UP000772434"/>
    </source>
</evidence>